<dbReference type="PANTHER" id="PTHR12459">
    <property type="entry name" value="TRANSMEMBRANE PROTEIN 135-RELATED"/>
    <property type="match status" value="1"/>
</dbReference>
<reference evidence="3" key="1">
    <citation type="submission" date="2023-03" db="EMBL/GenBank/DDBJ databases">
        <title>Massive genome expansion in bonnet fungi (Mycena s.s.) driven by repeated elements and novel gene families across ecological guilds.</title>
        <authorList>
            <consortium name="Lawrence Berkeley National Laboratory"/>
            <person name="Harder C.B."/>
            <person name="Miyauchi S."/>
            <person name="Viragh M."/>
            <person name="Kuo A."/>
            <person name="Thoen E."/>
            <person name="Andreopoulos B."/>
            <person name="Lu D."/>
            <person name="Skrede I."/>
            <person name="Drula E."/>
            <person name="Henrissat B."/>
            <person name="Morin E."/>
            <person name="Kohler A."/>
            <person name="Barry K."/>
            <person name="LaButti K."/>
            <person name="Morin E."/>
            <person name="Salamov A."/>
            <person name="Lipzen A."/>
            <person name="Mereny Z."/>
            <person name="Hegedus B."/>
            <person name="Baldrian P."/>
            <person name="Stursova M."/>
            <person name="Weitz H."/>
            <person name="Taylor A."/>
            <person name="Grigoriev I.V."/>
            <person name="Nagy L.G."/>
            <person name="Martin F."/>
            <person name="Kauserud H."/>
        </authorList>
    </citation>
    <scope>NUCLEOTIDE SEQUENCE</scope>
    <source>
        <strain evidence="3">CBHHK002</strain>
    </source>
</reference>
<evidence type="ECO:0008006" key="5">
    <source>
        <dbReference type="Google" id="ProtNLM"/>
    </source>
</evidence>
<keyword evidence="2" id="KW-0472">Membrane</keyword>
<dbReference type="AlphaFoldDB" id="A0AAD6ZAZ6"/>
<feature type="transmembrane region" description="Helical" evidence="2">
    <location>
        <begin position="449"/>
        <end position="472"/>
    </location>
</feature>
<feature type="transmembrane region" description="Helical" evidence="2">
    <location>
        <begin position="408"/>
        <end position="428"/>
    </location>
</feature>
<feature type="transmembrane region" description="Helical" evidence="2">
    <location>
        <begin position="246"/>
        <end position="266"/>
    </location>
</feature>
<proteinExistence type="predicted"/>
<dbReference type="EMBL" id="JARIHO010000064">
    <property type="protein sequence ID" value="KAJ7314922.1"/>
    <property type="molecule type" value="Genomic_DNA"/>
</dbReference>
<dbReference type="Proteomes" id="UP001218218">
    <property type="component" value="Unassembled WGS sequence"/>
</dbReference>
<organism evidence="3 4">
    <name type="scientific">Mycena albidolilacea</name>
    <dbReference type="NCBI Taxonomy" id="1033008"/>
    <lineage>
        <taxon>Eukaryota</taxon>
        <taxon>Fungi</taxon>
        <taxon>Dikarya</taxon>
        <taxon>Basidiomycota</taxon>
        <taxon>Agaricomycotina</taxon>
        <taxon>Agaricomycetes</taxon>
        <taxon>Agaricomycetidae</taxon>
        <taxon>Agaricales</taxon>
        <taxon>Marasmiineae</taxon>
        <taxon>Mycenaceae</taxon>
        <taxon>Mycena</taxon>
    </lineage>
</organism>
<feature type="transmembrane region" description="Helical" evidence="2">
    <location>
        <begin position="76"/>
        <end position="95"/>
    </location>
</feature>
<dbReference type="InterPro" id="IPR026749">
    <property type="entry name" value="Tmem135"/>
</dbReference>
<protein>
    <recommendedName>
        <fullName evidence="5">Transmembrane protein 135 N-terminal domain-containing protein</fullName>
    </recommendedName>
</protein>
<sequence length="569" mass="63270">MGTPSGPAGAKKLLEIPWHSPSATVSFENLIALASYQERIKDARKIIWRDRGQPVADLHTLRNCLEHAGIGGLRTAGLAFVIRASFNVFLALIKLRKVPRARWFGLIRHAIFGSDCWRFAAMLGTFAALYKFLINALPILIPACPSTAPSEEVDEESTSSTSSPYNGLASPGLRRRAPSLSLSAHAQMVIVRKRTRRWESALAGAISGLAIFWEKRSRRVVIAQQLFVRGLQGSYNSYSERSVFSIPYGAVIVFSIACGQIMYAFFLRPDSLPRSYVGWIQEASKAPSDSFIFNRKAVYEHAIDVPSLDRLIARRDTTPANVCALLDLRERALAGAVDLPHYVPCYALHPMTDTCSGVAVSRFIEVARWMLPIYSALHFVPSLLRWGHLRTDPVRFLTRVTVGSLRSSAFLGAFVVICQAVFCIKHTLYERLMAMPLSSPLRRLLPQSLIDLLISKGSWWVSGFATGLALLIEDRRRHAELAMYVLPKGLESLWVVARGHGLIWHTDNWGEGILACVGMAMVMVRHLTGCSSLLRGELMRAALQTIYQNDPHHLSGLVRKLLYQVIGPN</sequence>
<keyword evidence="4" id="KW-1185">Reference proteome</keyword>
<name>A0AAD6ZAZ6_9AGAR</name>
<keyword evidence="2" id="KW-1133">Transmembrane helix</keyword>
<accession>A0AAD6ZAZ6</accession>
<evidence type="ECO:0000313" key="4">
    <source>
        <dbReference type="Proteomes" id="UP001218218"/>
    </source>
</evidence>
<feature type="transmembrane region" description="Helical" evidence="2">
    <location>
        <begin position="116"/>
        <end position="141"/>
    </location>
</feature>
<comment type="caution">
    <text evidence="3">The sequence shown here is derived from an EMBL/GenBank/DDBJ whole genome shotgun (WGS) entry which is preliminary data.</text>
</comment>
<evidence type="ECO:0000256" key="1">
    <source>
        <dbReference type="SAM" id="MobiDB-lite"/>
    </source>
</evidence>
<evidence type="ECO:0000313" key="3">
    <source>
        <dbReference type="EMBL" id="KAJ7314922.1"/>
    </source>
</evidence>
<evidence type="ECO:0000256" key="2">
    <source>
        <dbReference type="SAM" id="Phobius"/>
    </source>
</evidence>
<feature type="region of interest" description="Disordered" evidence="1">
    <location>
        <begin position="150"/>
        <end position="172"/>
    </location>
</feature>
<keyword evidence="2" id="KW-0812">Transmembrane</keyword>
<gene>
    <name evidence="3" type="ORF">DFH08DRAFT_716104</name>
</gene>
<dbReference type="PANTHER" id="PTHR12459:SF6">
    <property type="entry name" value="GB|AAD46013.1"/>
    <property type="match status" value="1"/>
</dbReference>